<evidence type="ECO:0000313" key="2">
    <source>
        <dbReference type="EMBL" id="CAB3718534.1"/>
    </source>
</evidence>
<sequence>MSKRTNSRTLAIRLSRKKRSESVTKRFGLVDVAAIVAVFALVMCEFMFPLADKDFSEQAAQPLVTLKLLAAPAENAMERFDKARSEFFENTMGHTRDIGAVGMDADQLLGLELQYLSYYRVASVVLLDELSRMQMLENDISKVETSILAKQLPSSFNVLIALQPKLDDCFKKAFTAQHAIDAALQAGPNETTKTSLMISTLSILPDFIRVKKAHWLDCQNSLIEFDRRLSDVAAAYPAVIEQLDARSEWQKKMRTVMRWLATLLLFYCGQLYRRRWMEAASSTLGG</sequence>
<dbReference type="Proteomes" id="UP000494255">
    <property type="component" value="Unassembled WGS sequence"/>
</dbReference>
<organism evidence="2 3">
    <name type="scientific">Paraburkholderia sediminicola</name>
    <dbReference type="NCBI Taxonomy" id="458836"/>
    <lineage>
        <taxon>Bacteria</taxon>
        <taxon>Pseudomonadati</taxon>
        <taxon>Pseudomonadota</taxon>
        <taxon>Betaproteobacteria</taxon>
        <taxon>Burkholderiales</taxon>
        <taxon>Burkholderiaceae</taxon>
        <taxon>Paraburkholderia</taxon>
    </lineage>
</organism>
<gene>
    <name evidence="2" type="ORF">LMG24238_04675</name>
</gene>
<keyword evidence="3" id="KW-1185">Reference proteome</keyword>
<keyword evidence="1" id="KW-0472">Membrane</keyword>
<feature type="transmembrane region" description="Helical" evidence="1">
    <location>
        <begin position="27"/>
        <end position="48"/>
    </location>
</feature>
<accession>A0A6J5BXD0</accession>
<evidence type="ECO:0000256" key="1">
    <source>
        <dbReference type="SAM" id="Phobius"/>
    </source>
</evidence>
<name>A0A6J5BXD0_9BURK</name>
<reference evidence="2 3" key="1">
    <citation type="submission" date="2020-04" db="EMBL/GenBank/DDBJ databases">
        <authorList>
            <person name="De Canck E."/>
        </authorList>
    </citation>
    <scope>NUCLEOTIDE SEQUENCE [LARGE SCALE GENOMIC DNA]</scope>
    <source>
        <strain evidence="2 3">LMG 24238</strain>
    </source>
</reference>
<keyword evidence="1" id="KW-1133">Transmembrane helix</keyword>
<proteinExistence type="predicted"/>
<protein>
    <submittedName>
        <fullName evidence="2">Uncharacterized protein</fullName>
    </submittedName>
</protein>
<keyword evidence="1" id="KW-0812">Transmembrane</keyword>
<dbReference type="EMBL" id="CADIKC010000007">
    <property type="protein sequence ID" value="CAB3718534.1"/>
    <property type="molecule type" value="Genomic_DNA"/>
</dbReference>
<evidence type="ECO:0000313" key="3">
    <source>
        <dbReference type="Proteomes" id="UP000494255"/>
    </source>
</evidence>
<dbReference type="AlphaFoldDB" id="A0A6J5BXD0"/>